<dbReference type="EMBL" id="CP114014">
    <property type="protein sequence ID" value="XAY07455.1"/>
    <property type="molecule type" value="Genomic_DNA"/>
</dbReference>
<proteinExistence type="predicted"/>
<organism evidence="1">
    <name type="scientific">Paraconexibacter sp. AEG42_29</name>
    <dbReference type="NCBI Taxonomy" id="2997339"/>
    <lineage>
        <taxon>Bacteria</taxon>
        <taxon>Bacillati</taxon>
        <taxon>Actinomycetota</taxon>
        <taxon>Thermoleophilia</taxon>
        <taxon>Solirubrobacterales</taxon>
        <taxon>Paraconexibacteraceae</taxon>
        <taxon>Paraconexibacter</taxon>
    </lineage>
</organism>
<reference evidence="1" key="1">
    <citation type="submission" date="2022-12" db="EMBL/GenBank/DDBJ databases">
        <title>Paraconexibacter alkalitolerans sp. nov. and Baekduia alba sp. nov., isolated from soil and emended description of the genera Paraconexibacter (Chun et al., 2020) and Baekduia (An et al., 2020).</title>
        <authorList>
            <person name="Vieira S."/>
            <person name="Huber K.J."/>
            <person name="Geppert A."/>
            <person name="Wolf J."/>
            <person name="Neumann-Schaal M."/>
            <person name="Muesken M."/>
            <person name="Overmann J."/>
        </authorList>
    </citation>
    <scope>NUCLEOTIDE SEQUENCE</scope>
    <source>
        <strain evidence="1">AEG42_29</strain>
    </source>
</reference>
<accession>A0AAU7B0N7</accession>
<protein>
    <recommendedName>
        <fullName evidence="2">General secretion pathway GspH domain-containing protein</fullName>
    </recommendedName>
</protein>
<name>A0AAU7B0N7_9ACTN</name>
<evidence type="ECO:0008006" key="2">
    <source>
        <dbReference type="Google" id="ProtNLM"/>
    </source>
</evidence>
<dbReference type="RefSeq" id="WP_354698649.1">
    <property type="nucleotide sequence ID" value="NZ_CP114014.1"/>
</dbReference>
<evidence type="ECO:0000313" key="1">
    <source>
        <dbReference type="EMBL" id="XAY07455.1"/>
    </source>
</evidence>
<gene>
    <name evidence="1" type="ORF">DSM112329_04337</name>
</gene>
<sequence>MPRRVWIVPAVIVFLAVSVELARYLAASGSERSDVVALLRDQARGDATAMLERLGDCDEKPACAAIVRRNARALRTDGNVRVLLMESDTSYKLSTTSGLTRVAWSDLDKDGATFVQCVAVRKSWSFIHGARVQLRGISPRIGNEASC</sequence>
<dbReference type="AlphaFoldDB" id="A0AAU7B0N7"/>
<dbReference type="KEGG" id="parq:DSM112329_04337"/>